<dbReference type="SUPFAM" id="SSF56112">
    <property type="entry name" value="Protein kinase-like (PK-like)"/>
    <property type="match status" value="1"/>
</dbReference>
<dbReference type="InterPro" id="IPR004119">
    <property type="entry name" value="EcKL"/>
</dbReference>
<dbReference type="Pfam" id="PF02958">
    <property type="entry name" value="EcKL"/>
    <property type="match status" value="1"/>
</dbReference>
<comment type="caution">
    <text evidence="2">The sequence shown here is derived from an EMBL/GenBank/DDBJ whole genome shotgun (WGS) entry which is preliminary data.</text>
</comment>
<protein>
    <recommendedName>
        <fullName evidence="1">CHK kinase-like domain-containing protein</fullName>
    </recommendedName>
</protein>
<dbReference type="SMART" id="SM00587">
    <property type="entry name" value="CHK"/>
    <property type="match status" value="1"/>
</dbReference>
<dbReference type="AlphaFoldDB" id="A0A2A4JX92"/>
<sequence length="412" mass="47894">MAQYKFEGDFQSLNERQLEFVNEVVEKQGLKAKRVIFNTVGQAGDNFIGNVKRITIDGESESMKMIVKIATSDEMARFAINHEITFRNEHIMYTEVLPKLVELQKAAGVPEKDQLRYAECYGSLNEVPNEVIILEDLNESHFSMLDKFKSLSNECVRNVLKGLATYHSLSFVLKKQEPEKYEDIKNKLTDGWSVVFSNPMMDIRWTLLESETIAFLDDKHKHLVENKLINMLKGRAQFLQSEDESYSVIQQGDAWTNNIMFKLEDDSIQSIMIDYQFSTNGNPTLDLLYIIFNCTDHETRSKYYHSWIDHYYLELDKSLSNFGLKASLVYPRNQLDIDMKKYARYMFHHCILFAHLLMRDPSEAADILESFKTVHLDDLEILKSENLQSATIGRIKNKIDEVIASYEEFGLF</sequence>
<dbReference type="InterPro" id="IPR011009">
    <property type="entry name" value="Kinase-like_dom_sf"/>
</dbReference>
<evidence type="ECO:0000313" key="2">
    <source>
        <dbReference type="EMBL" id="PCG76012.1"/>
    </source>
</evidence>
<dbReference type="PANTHER" id="PTHR11012">
    <property type="entry name" value="PROTEIN KINASE-LIKE DOMAIN-CONTAINING"/>
    <property type="match status" value="1"/>
</dbReference>
<proteinExistence type="predicted"/>
<name>A0A2A4JX92_HELVI</name>
<feature type="domain" description="CHK kinase-like" evidence="1">
    <location>
        <begin position="132"/>
        <end position="321"/>
    </location>
</feature>
<dbReference type="EMBL" id="NWSH01000499">
    <property type="protein sequence ID" value="PCG76012.1"/>
    <property type="molecule type" value="Genomic_DNA"/>
</dbReference>
<accession>A0A2A4JX92</accession>
<dbReference type="Gene3D" id="3.90.1200.10">
    <property type="match status" value="1"/>
</dbReference>
<dbReference type="PANTHER" id="PTHR11012:SF8">
    <property type="entry name" value="JUVENILE HORMONE-INDUCIBLE PROTEIN 26"/>
    <property type="match status" value="1"/>
</dbReference>
<reference evidence="2" key="1">
    <citation type="submission" date="2017-09" db="EMBL/GenBank/DDBJ databases">
        <title>Contemporary evolution of a Lepidopteran species, Heliothis virescens, in response to modern agricultural practices.</title>
        <authorList>
            <person name="Fritz M.L."/>
            <person name="Deyonke A.M."/>
            <person name="Papanicolaou A."/>
            <person name="Micinski S."/>
            <person name="Westbrook J."/>
            <person name="Gould F."/>
        </authorList>
    </citation>
    <scope>NUCLEOTIDE SEQUENCE [LARGE SCALE GENOMIC DNA]</scope>
    <source>
        <strain evidence="2">HvINT-</strain>
        <tissue evidence="2">Whole body</tissue>
    </source>
</reference>
<dbReference type="STRING" id="7102.A0A2A4JX92"/>
<dbReference type="InterPro" id="IPR015897">
    <property type="entry name" value="CHK_kinase-like"/>
</dbReference>
<evidence type="ECO:0000259" key="1">
    <source>
        <dbReference type="SMART" id="SM00587"/>
    </source>
</evidence>
<gene>
    <name evidence="2" type="ORF">B5V51_10511</name>
</gene>
<organism evidence="2">
    <name type="scientific">Heliothis virescens</name>
    <name type="common">Tobacco budworm moth</name>
    <dbReference type="NCBI Taxonomy" id="7102"/>
    <lineage>
        <taxon>Eukaryota</taxon>
        <taxon>Metazoa</taxon>
        <taxon>Ecdysozoa</taxon>
        <taxon>Arthropoda</taxon>
        <taxon>Hexapoda</taxon>
        <taxon>Insecta</taxon>
        <taxon>Pterygota</taxon>
        <taxon>Neoptera</taxon>
        <taxon>Endopterygota</taxon>
        <taxon>Lepidoptera</taxon>
        <taxon>Glossata</taxon>
        <taxon>Ditrysia</taxon>
        <taxon>Noctuoidea</taxon>
        <taxon>Noctuidae</taxon>
        <taxon>Heliothinae</taxon>
        <taxon>Heliothis</taxon>
    </lineage>
</organism>